<dbReference type="Gene3D" id="3.40.50.620">
    <property type="entry name" value="HUPs"/>
    <property type="match status" value="1"/>
</dbReference>
<comment type="subcellular location">
    <subcellularLocation>
        <location evidence="9">Cytoplasm</location>
    </subcellularLocation>
</comment>
<keyword evidence="4 9" id="KW-0547">Nucleotide-binding</keyword>
<evidence type="ECO:0000256" key="8">
    <source>
        <dbReference type="ARBA" id="ARBA00049339"/>
    </source>
</evidence>
<comment type="subunit">
    <text evidence="9">Monomer.</text>
</comment>
<dbReference type="PANTHER" id="PTHR11956">
    <property type="entry name" value="ARGINYL-TRNA SYNTHETASE"/>
    <property type="match status" value="1"/>
</dbReference>
<dbReference type="SUPFAM" id="SSF55190">
    <property type="entry name" value="Arginyl-tRNA synthetase (ArgRS), N-terminal 'additional' domain"/>
    <property type="match status" value="1"/>
</dbReference>
<dbReference type="SUPFAM" id="SSF47323">
    <property type="entry name" value="Anticodon-binding domain of a subclass of class I aminoacyl-tRNA synthetases"/>
    <property type="match status" value="1"/>
</dbReference>
<evidence type="ECO:0000256" key="7">
    <source>
        <dbReference type="ARBA" id="ARBA00023146"/>
    </source>
</evidence>
<dbReference type="RefSeq" id="WP_237978831.1">
    <property type="nucleotide sequence ID" value="NZ_JAKNCT010000007.1"/>
</dbReference>
<evidence type="ECO:0000259" key="11">
    <source>
        <dbReference type="SMART" id="SM00836"/>
    </source>
</evidence>
<keyword evidence="6 9" id="KW-0648">Protein biosynthesis</keyword>
<dbReference type="Proteomes" id="UP001297600">
    <property type="component" value="Unassembled WGS sequence"/>
</dbReference>
<dbReference type="PROSITE" id="PS00178">
    <property type="entry name" value="AA_TRNA_LIGASE_I"/>
    <property type="match status" value="1"/>
</dbReference>
<name>A0ABS9MRA1_9BURK</name>
<evidence type="ECO:0000256" key="1">
    <source>
        <dbReference type="ARBA" id="ARBA00005594"/>
    </source>
</evidence>
<keyword evidence="14" id="KW-1185">Reference proteome</keyword>
<dbReference type="InterPro" id="IPR001278">
    <property type="entry name" value="Arg-tRNA-ligase"/>
</dbReference>
<dbReference type="InterPro" id="IPR014729">
    <property type="entry name" value="Rossmann-like_a/b/a_fold"/>
</dbReference>
<evidence type="ECO:0000256" key="4">
    <source>
        <dbReference type="ARBA" id="ARBA00022741"/>
    </source>
</evidence>
<proteinExistence type="inferred from homology"/>
<evidence type="ECO:0000259" key="12">
    <source>
        <dbReference type="SMART" id="SM01016"/>
    </source>
</evidence>
<keyword evidence="5 9" id="KW-0067">ATP-binding</keyword>
<dbReference type="InterPro" id="IPR001412">
    <property type="entry name" value="aa-tRNA-synth_I_CS"/>
</dbReference>
<dbReference type="Gene3D" id="3.30.1360.70">
    <property type="entry name" value="Arginyl tRNA synthetase N-terminal domain"/>
    <property type="match status" value="1"/>
</dbReference>
<evidence type="ECO:0000313" key="14">
    <source>
        <dbReference type="Proteomes" id="UP001297600"/>
    </source>
</evidence>
<dbReference type="NCBIfam" id="TIGR00456">
    <property type="entry name" value="argS"/>
    <property type="match status" value="1"/>
</dbReference>
<reference evidence="13 14" key="1">
    <citation type="submission" date="2022-02" db="EMBL/GenBank/DDBJ databases">
        <title>Mesosutterella porci, a novel member of the family Sutterellaceae from pig feces.</title>
        <authorList>
            <person name="Wylensek D."/>
            <person name="Clavel T."/>
        </authorList>
    </citation>
    <scope>NUCLEOTIDE SEQUENCE [LARGE SCALE GENOMIC DNA]</scope>
    <source>
        <strain evidence="14">oilRF-744-wt-GAM-9</strain>
    </source>
</reference>
<dbReference type="HAMAP" id="MF_00123">
    <property type="entry name" value="Arg_tRNA_synth"/>
    <property type="match status" value="1"/>
</dbReference>
<dbReference type="EC" id="6.1.1.19" evidence="9"/>
<dbReference type="Pfam" id="PF03485">
    <property type="entry name" value="Arg_tRNA_synt_N"/>
    <property type="match status" value="1"/>
</dbReference>
<protein>
    <recommendedName>
        <fullName evidence="9">Arginine--tRNA ligase</fullName>
        <ecNumber evidence="9">6.1.1.19</ecNumber>
    </recommendedName>
    <alternativeName>
        <fullName evidence="9">Arginyl-tRNA synthetase</fullName>
        <shortName evidence="9">ArgRS</shortName>
    </alternativeName>
</protein>
<dbReference type="SUPFAM" id="SSF52374">
    <property type="entry name" value="Nucleotidylyl transferase"/>
    <property type="match status" value="1"/>
</dbReference>
<organism evidence="13 14">
    <name type="scientific">Mesosutterella porci</name>
    <dbReference type="NCBI Taxonomy" id="2915351"/>
    <lineage>
        <taxon>Bacteria</taxon>
        <taxon>Pseudomonadati</taxon>
        <taxon>Pseudomonadota</taxon>
        <taxon>Betaproteobacteria</taxon>
        <taxon>Burkholderiales</taxon>
        <taxon>Sutterellaceae</taxon>
        <taxon>Mesosutterella</taxon>
    </lineage>
</organism>
<dbReference type="InterPro" id="IPR009080">
    <property type="entry name" value="tRNAsynth_Ia_anticodon-bd"/>
</dbReference>
<comment type="caution">
    <text evidence="13">The sequence shown here is derived from an EMBL/GenBank/DDBJ whole genome shotgun (WGS) entry which is preliminary data.</text>
</comment>
<keyword evidence="3 9" id="KW-0436">Ligase</keyword>
<feature type="domain" description="Arginyl tRNA synthetase N-terminal" evidence="12">
    <location>
        <begin position="7"/>
        <end position="92"/>
    </location>
</feature>
<evidence type="ECO:0000256" key="3">
    <source>
        <dbReference type="ARBA" id="ARBA00022598"/>
    </source>
</evidence>
<evidence type="ECO:0000256" key="10">
    <source>
        <dbReference type="RuleBase" id="RU363038"/>
    </source>
</evidence>
<comment type="catalytic activity">
    <reaction evidence="8 9">
        <text>tRNA(Arg) + L-arginine + ATP = L-arginyl-tRNA(Arg) + AMP + diphosphate</text>
        <dbReference type="Rhea" id="RHEA:20301"/>
        <dbReference type="Rhea" id="RHEA-COMP:9658"/>
        <dbReference type="Rhea" id="RHEA-COMP:9673"/>
        <dbReference type="ChEBI" id="CHEBI:30616"/>
        <dbReference type="ChEBI" id="CHEBI:32682"/>
        <dbReference type="ChEBI" id="CHEBI:33019"/>
        <dbReference type="ChEBI" id="CHEBI:78442"/>
        <dbReference type="ChEBI" id="CHEBI:78513"/>
        <dbReference type="ChEBI" id="CHEBI:456215"/>
        <dbReference type="EC" id="6.1.1.19"/>
    </reaction>
</comment>
<keyword evidence="7 9" id="KW-0030">Aminoacyl-tRNA synthetase</keyword>
<dbReference type="GO" id="GO:0004814">
    <property type="term" value="F:arginine-tRNA ligase activity"/>
    <property type="evidence" value="ECO:0007669"/>
    <property type="project" value="UniProtKB-EC"/>
</dbReference>
<dbReference type="PRINTS" id="PR01038">
    <property type="entry name" value="TRNASYNTHARG"/>
</dbReference>
<dbReference type="CDD" id="cd07956">
    <property type="entry name" value="Anticodon_Ia_Arg"/>
    <property type="match status" value="1"/>
</dbReference>
<sequence>MLDQQKQELTELFQRALASIGAGALPVVLERPKVASHGDVACTVALQSAKILHKAPRQIAEMIVSALRSDPEFPRLLSSVEIAGPGFINMRLANSAQQEIIKTILAQKEKFGTNSSKAGQSVIVEYVSANPTGPLHLGHARQGALGDVLSNILKTQGWKVTREYYYNDAGAQINNLTVSVQLRGRELLGEKIDFPEKGYHGEYIIDIARDYLARRPVTSSGVTITPDGNLENEQLVRKYAVAYLRNEQDADLKKLGVEFDNYYLESSLYSDGLVKEAVDAIIASGHTYEKDNALWLRTTDFSKEDLGGLVDDKDRVMKKQDGFYTYFVPDVAYHLTKFRRGFSRAINIQGSDHHGTRARLRAGIQAASRQLGLNVPKVFPEWLLHKMLLVMKDGKEVKMSKRSGSYVTLSDLVNWVGKDAARYFLVSRKADAEFTFDINLAVSKSDENPVYYLQYAYARICSIFRQAEEKGFSVPSTEEMGRLDLSCLTAKDEIDLINRLSDYSNTLTSIAESLSPHLLCFYLRDLAASFHAFYNAERVLTEDAVTRNGRLALLAAVRQVLGNGLSLLGISAPEKM</sequence>
<evidence type="ECO:0000256" key="5">
    <source>
        <dbReference type="ARBA" id="ARBA00022840"/>
    </source>
</evidence>
<keyword evidence="2 9" id="KW-0963">Cytoplasm</keyword>
<evidence type="ECO:0000313" key="13">
    <source>
        <dbReference type="EMBL" id="MCG5031149.1"/>
    </source>
</evidence>
<feature type="short sequence motif" description="'HIGH' region" evidence="9">
    <location>
        <begin position="129"/>
        <end position="139"/>
    </location>
</feature>
<dbReference type="InterPro" id="IPR008909">
    <property type="entry name" value="DALR_anticod-bd"/>
</dbReference>
<dbReference type="Gene3D" id="1.10.730.10">
    <property type="entry name" value="Isoleucyl-tRNA Synthetase, Domain 1"/>
    <property type="match status" value="1"/>
</dbReference>
<dbReference type="EMBL" id="JAKNCT010000007">
    <property type="protein sequence ID" value="MCG5031149.1"/>
    <property type="molecule type" value="Genomic_DNA"/>
</dbReference>
<evidence type="ECO:0000256" key="9">
    <source>
        <dbReference type="HAMAP-Rule" id="MF_00123"/>
    </source>
</evidence>
<comment type="similarity">
    <text evidence="1 9 10">Belongs to the class-I aminoacyl-tRNA synthetase family.</text>
</comment>
<dbReference type="SMART" id="SM01016">
    <property type="entry name" value="Arg_tRNA_synt_N"/>
    <property type="match status" value="1"/>
</dbReference>
<evidence type="ECO:0000256" key="2">
    <source>
        <dbReference type="ARBA" id="ARBA00022490"/>
    </source>
</evidence>
<dbReference type="InterPro" id="IPR005148">
    <property type="entry name" value="Arg-tRNA-synth_N"/>
</dbReference>
<dbReference type="Pfam" id="PF05746">
    <property type="entry name" value="DALR_1"/>
    <property type="match status" value="1"/>
</dbReference>
<evidence type="ECO:0000256" key="6">
    <source>
        <dbReference type="ARBA" id="ARBA00022917"/>
    </source>
</evidence>
<accession>A0ABS9MRA1</accession>
<feature type="domain" description="DALR anticodon binding" evidence="11">
    <location>
        <begin position="453"/>
        <end position="576"/>
    </location>
</feature>
<dbReference type="CDD" id="cd00671">
    <property type="entry name" value="ArgRS_core"/>
    <property type="match status" value="1"/>
</dbReference>
<dbReference type="InterPro" id="IPR036695">
    <property type="entry name" value="Arg-tRNA-synth_N_sf"/>
</dbReference>
<dbReference type="InterPro" id="IPR035684">
    <property type="entry name" value="ArgRS_core"/>
</dbReference>
<dbReference type="Pfam" id="PF00750">
    <property type="entry name" value="tRNA-synt_1d"/>
    <property type="match status" value="1"/>
</dbReference>
<gene>
    <name evidence="9 13" type="primary">argS</name>
    <name evidence="13" type="ORF">MAF45_06795</name>
</gene>
<dbReference type="SMART" id="SM00836">
    <property type="entry name" value="DALR_1"/>
    <property type="match status" value="1"/>
</dbReference>
<dbReference type="PANTHER" id="PTHR11956:SF5">
    <property type="entry name" value="ARGININE--TRNA LIGASE, CYTOPLASMIC"/>
    <property type="match status" value="1"/>
</dbReference>